<feature type="region of interest" description="Disordered" evidence="1">
    <location>
        <begin position="119"/>
        <end position="140"/>
    </location>
</feature>
<dbReference type="GeneID" id="19269070"/>
<dbReference type="RefSeq" id="XP_007830829.1">
    <property type="nucleotide sequence ID" value="XM_007832638.1"/>
</dbReference>
<dbReference type="OrthoDB" id="4062651at2759"/>
<organism evidence="2 3">
    <name type="scientific">Pestalotiopsis fici (strain W106-1 / CGMCC3.15140)</name>
    <dbReference type="NCBI Taxonomy" id="1229662"/>
    <lineage>
        <taxon>Eukaryota</taxon>
        <taxon>Fungi</taxon>
        <taxon>Dikarya</taxon>
        <taxon>Ascomycota</taxon>
        <taxon>Pezizomycotina</taxon>
        <taxon>Sordariomycetes</taxon>
        <taxon>Xylariomycetidae</taxon>
        <taxon>Amphisphaeriales</taxon>
        <taxon>Sporocadaceae</taxon>
        <taxon>Pestalotiopsis</taxon>
    </lineage>
</organism>
<accession>W3XKP0</accession>
<dbReference type="AlphaFoldDB" id="W3XKP0"/>
<sequence>MSLILFESSYDEETKFSWFKNSTVEVAGDKFKSACGPLWHRRKRLKRTCMIDQDLLDMLYLCRAEELAKRPKILDLAIRVREYVTTRDQAYYEGRENESDDAIRSRMINLLVNPGNYTTNNAEAIPPPDDSNVTESAMEE</sequence>
<evidence type="ECO:0000313" key="3">
    <source>
        <dbReference type="Proteomes" id="UP000030651"/>
    </source>
</evidence>
<proteinExistence type="predicted"/>
<evidence type="ECO:0000256" key="1">
    <source>
        <dbReference type="SAM" id="MobiDB-lite"/>
    </source>
</evidence>
<protein>
    <submittedName>
        <fullName evidence="2">Uncharacterized protein</fullName>
    </submittedName>
</protein>
<name>W3XKP0_PESFW</name>
<reference evidence="3" key="1">
    <citation type="journal article" date="2015" name="BMC Genomics">
        <title>Genomic and transcriptomic analysis of the endophytic fungus Pestalotiopsis fici reveals its lifestyle and high potential for synthesis of natural products.</title>
        <authorList>
            <person name="Wang X."/>
            <person name="Zhang X."/>
            <person name="Liu L."/>
            <person name="Xiang M."/>
            <person name="Wang W."/>
            <person name="Sun X."/>
            <person name="Che Y."/>
            <person name="Guo L."/>
            <person name="Liu G."/>
            <person name="Guo L."/>
            <person name="Wang C."/>
            <person name="Yin W.B."/>
            <person name="Stadler M."/>
            <person name="Zhang X."/>
            <person name="Liu X."/>
        </authorList>
    </citation>
    <scope>NUCLEOTIDE SEQUENCE [LARGE SCALE GENOMIC DNA]</scope>
    <source>
        <strain evidence="3">W106-1 / CGMCC3.15140</strain>
    </source>
</reference>
<dbReference type="EMBL" id="KI912110">
    <property type="protein sequence ID" value="ETS86032.1"/>
    <property type="molecule type" value="Genomic_DNA"/>
</dbReference>
<keyword evidence="3" id="KW-1185">Reference proteome</keyword>
<dbReference type="Proteomes" id="UP000030651">
    <property type="component" value="Unassembled WGS sequence"/>
</dbReference>
<dbReference type="HOGENOM" id="CLU_1835833_0_0_1"/>
<feature type="compositionally biased region" description="Polar residues" evidence="1">
    <location>
        <begin position="131"/>
        <end position="140"/>
    </location>
</feature>
<dbReference type="KEGG" id="pfy:PFICI_04057"/>
<evidence type="ECO:0000313" key="2">
    <source>
        <dbReference type="EMBL" id="ETS86032.1"/>
    </source>
</evidence>
<dbReference type="InParanoid" id="W3XKP0"/>
<gene>
    <name evidence="2" type="ORF">PFICI_04057</name>
</gene>